<proteinExistence type="predicted"/>
<dbReference type="STRING" id="1802283.A3H71_02700"/>
<evidence type="ECO:0000256" key="1">
    <source>
        <dbReference type="SAM" id="MobiDB-lite"/>
    </source>
</evidence>
<organism evidence="2 3">
    <name type="scientific">Candidatus Sungbacteria bacterium RIFCSPLOWO2_02_FULL_48_13b</name>
    <dbReference type="NCBI Taxonomy" id="1802283"/>
    <lineage>
        <taxon>Bacteria</taxon>
        <taxon>Candidatus Sungiibacteriota</taxon>
    </lineage>
</organism>
<evidence type="ECO:0000313" key="2">
    <source>
        <dbReference type="EMBL" id="OHA11657.1"/>
    </source>
</evidence>
<dbReference type="PANTHER" id="PTHR43019:SF23">
    <property type="entry name" value="PROTEASE DO-LIKE 5, CHLOROPLASTIC"/>
    <property type="match status" value="1"/>
</dbReference>
<dbReference type="Pfam" id="PF13365">
    <property type="entry name" value="Trypsin_2"/>
    <property type="match status" value="1"/>
</dbReference>
<dbReference type="AlphaFoldDB" id="A0A1G2LJ43"/>
<feature type="region of interest" description="Disordered" evidence="1">
    <location>
        <begin position="45"/>
        <end position="64"/>
    </location>
</feature>
<evidence type="ECO:0000313" key="3">
    <source>
        <dbReference type="Proteomes" id="UP000179052"/>
    </source>
</evidence>
<accession>A0A1G2LJ43</accession>
<reference evidence="2 3" key="1">
    <citation type="journal article" date="2016" name="Nat. Commun.">
        <title>Thousands of microbial genomes shed light on interconnected biogeochemical processes in an aquifer system.</title>
        <authorList>
            <person name="Anantharaman K."/>
            <person name="Brown C.T."/>
            <person name="Hug L.A."/>
            <person name="Sharon I."/>
            <person name="Castelle C.J."/>
            <person name="Probst A.J."/>
            <person name="Thomas B.C."/>
            <person name="Singh A."/>
            <person name="Wilkins M.J."/>
            <person name="Karaoz U."/>
            <person name="Brodie E.L."/>
            <person name="Williams K.H."/>
            <person name="Hubbard S.S."/>
            <person name="Banfield J.F."/>
        </authorList>
    </citation>
    <scope>NUCLEOTIDE SEQUENCE [LARGE SCALE GENOMIC DNA]</scope>
</reference>
<protein>
    <recommendedName>
        <fullName evidence="4">Serine protease</fullName>
    </recommendedName>
</protein>
<dbReference type="InterPro" id="IPR009003">
    <property type="entry name" value="Peptidase_S1_PA"/>
</dbReference>
<sequence>MRIRFIGFWVVIAALALILGTRQYVALRPVEFIFVSPADVGSTSSAVVSPSHTSPPPVTASTTLANKSLRPSTPTFFDSDKTNLQNAVKSLYLVLPPAPISLPVVPSGAVTQLTSKAVYDKLAPAVIQLLCPLGQNLVATGSGFIVSEHGVIMTNAHVVRDAETCFVRAGDPPATIGKLEVLYVGDQTDKIPSTNVARQDFAFGKISTLLPSSPITPPFKYLRLDAAYIPLVEDSFYTASYPTELAGGSYSSTLIYTTAVVSALDRIDEIDSEWDVMEFPGNIATQLGFSGSPLVTPKDASVVAMVFAQVSGEESVPFGGPPQAFETSRRIGLAFLVPYLDRVIHKTKGKSLAEFITELDAK</sequence>
<comment type="caution">
    <text evidence="2">The sequence shown here is derived from an EMBL/GenBank/DDBJ whole genome shotgun (WGS) entry which is preliminary data.</text>
</comment>
<gene>
    <name evidence="2" type="ORF">A3H71_02700</name>
</gene>
<dbReference type="EMBL" id="MHQV01000004">
    <property type="protein sequence ID" value="OHA11657.1"/>
    <property type="molecule type" value="Genomic_DNA"/>
</dbReference>
<dbReference type="Proteomes" id="UP000179052">
    <property type="component" value="Unassembled WGS sequence"/>
</dbReference>
<evidence type="ECO:0008006" key="4">
    <source>
        <dbReference type="Google" id="ProtNLM"/>
    </source>
</evidence>
<dbReference type="Gene3D" id="2.40.10.120">
    <property type="match status" value="1"/>
</dbReference>
<dbReference type="SUPFAM" id="SSF50494">
    <property type="entry name" value="Trypsin-like serine proteases"/>
    <property type="match status" value="1"/>
</dbReference>
<dbReference type="PANTHER" id="PTHR43019">
    <property type="entry name" value="SERINE ENDOPROTEASE DEGS"/>
    <property type="match status" value="1"/>
</dbReference>
<name>A0A1G2LJ43_9BACT</name>